<comment type="caution">
    <text evidence="1">The sequence shown here is derived from an EMBL/GenBank/DDBJ whole genome shotgun (WGS) entry which is preliminary data.</text>
</comment>
<evidence type="ECO:0000313" key="1">
    <source>
        <dbReference type="EMBL" id="GGH33359.1"/>
    </source>
</evidence>
<dbReference type="EMBL" id="BMIA01000001">
    <property type="protein sequence ID" value="GGH33359.1"/>
    <property type="molecule type" value="Genomic_DNA"/>
</dbReference>
<keyword evidence="2" id="KW-1185">Reference proteome</keyword>
<organism evidence="1 2">
    <name type="scientific">Dyadobacter endophyticus</name>
    <dbReference type="NCBI Taxonomy" id="1749036"/>
    <lineage>
        <taxon>Bacteria</taxon>
        <taxon>Pseudomonadati</taxon>
        <taxon>Bacteroidota</taxon>
        <taxon>Cytophagia</taxon>
        <taxon>Cytophagales</taxon>
        <taxon>Spirosomataceae</taxon>
        <taxon>Dyadobacter</taxon>
    </lineage>
</organism>
<reference evidence="2" key="1">
    <citation type="journal article" date="2019" name="Int. J. Syst. Evol. Microbiol.">
        <title>The Global Catalogue of Microorganisms (GCM) 10K type strain sequencing project: providing services to taxonomists for standard genome sequencing and annotation.</title>
        <authorList>
            <consortium name="The Broad Institute Genomics Platform"/>
            <consortium name="The Broad Institute Genome Sequencing Center for Infectious Disease"/>
            <person name="Wu L."/>
            <person name="Ma J."/>
        </authorList>
    </citation>
    <scope>NUCLEOTIDE SEQUENCE [LARGE SCALE GENOMIC DNA]</scope>
    <source>
        <strain evidence="2">CGMCC 1.15288</strain>
    </source>
</reference>
<dbReference type="Proteomes" id="UP000600214">
    <property type="component" value="Unassembled WGS sequence"/>
</dbReference>
<evidence type="ECO:0000313" key="2">
    <source>
        <dbReference type="Proteomes" id="UP000600214"/>
    </source>
</evidence>
<protein>
    <submittedName>
        <fullName evidence="1">Uncharacterized protein</fullName>
    </submittedName>
</protein>
<gene>
    <name evidence="1" type="ORF">GCM10007423_23550</name>
</gene>
<sequence>MPGHPDITLPVSLAWSSFHPSPGFVDATFKVKIHVKRISNPAFDVFYQYIMPKIIRVLPVSPDAFDISSFPPVFPPLPVRLDMPVGDTSIVIADASYHAREQVLPPLNKPVYSEISGNVLFLIYNMTTANVLANAPNNYPTILDVAESHIALNPTLVE</sequence>
<name>A0ABQ1YR31_9BACT</name>
<accession>A0ABQ1YR31</accession>
<proteinExistence type="predicted"/>